<dbReference type="Gene3D" id="3.20.20.220">
    <property type="match status" value="1"/>
</dbReference>
<dbReference type="SUPFAM" id="SSF51730">
    <property type="entry name" value="FAD-linked oxidoreductase"/>
    <property type="match status" value="1"/>
</dbReference>
<dbReference type="NCBIfam" id="TIGR00677">
    <property type="entry name" value="fadh2_euk"/>
    <property type="match status" value="1"/>
</dbReference>
<gene>
    <name evidence="12" type="ORF">K493DRAFT_364657</name>
</gene>
<dbReference type="Pfam" id="PF02219">
    <property type="entry name" value="MTHFR"/>
    <property type="match status" value="1"/>
</dbReference>
<evidence type="ECO:0000256" key="8">
    <source>
        <dbReference type="ARBA" id="ARBA00023027"/>
    </source>
</evidence>
<dbReference type="GO" id="GO:0005829">
    <property type="term" value="C:cytosol"/>
    <property type="evidence" value="ECO:0007669"/>
    <property type="project" value="InterPro"/>
</dbReference>
<dbReference type="GO" id="GO:0106312">
    <property type="term" value="F:methylenetetrahydrofolate reductase (NADH) activity"/>
    <property type="evidence" value="ECO:0007669"/>
    <property type="project" value="UniProtKB-EC"/>
</dbReference>
<dbReference type="Proteomes" id="UP000193498">
    <property type="component" value="Unassembled WGS sequence"/>
</dbReference>
<dbReference type="STRING" id="1314790.A0A1Y1VWB6"/>
<dbReference type="EMBL" id="MCFE01001138">
    <property type="protein sequence ID" value="ORX65503.1"/>
    <property type="molecule type" value="Genomic_DNA"/>
</dbReference>
<dbReference type="InterPro" id="IPR029041">
    <property type="entry name" value="FAD-linked_oxidoreductase-like"/>
</dbReference>
<dbReference type="InterPro" id="IPR003171">
    <property type="entry name" value="Mehydrof_redctse-like"/>
</dbReference>
<evidence type="ECO:0000259" key="11">
    <source>
        <dbReference type="Pfam" id="PF21895"/>
    </source>
</evidence>
<evidence type="ECO:0000313" key="12">
    <source>
        <dbReference type="EMBL" id="ORX65503.1"/>
    </source>
</evidence>
<keyword evidence="8" id="KW-0520">NAD</keyword>
<keyword evidence="13" id="KW-1185">Reference proteome</keyword>
<dbReference type="InterPro" id="IPR004621">
    <property type="entry name" value="Fadh2_euk"/>
</dbReference>
<accession>A0A1Y1VWB6</accession>
<comment type="similarity">
    <text evidence="3">Belongs to the methylenetetrahydrofolate reductase family.</text>
</comment>
<evidence type="ECO:0000256" key="5">
    <source>
        <dbReference type="ARBA" id="ARBA00022827"/>
    </source>
</evidence>
<dbReference type="OrthoDB" id="16284at2759"/>
<evidence type="ECO:0000256" key="2">
    <source>
        <dbReference type="ARBA" id="ARBA00004777"/>
    </source>
</evidence>
<dbReference type="GO" id="GO:0035999">
    <property type="term" value="P:tetrahydrofolate interconversion"/>
    <property type="evidence" value="ECO:0007669"/>
    <property type="project" value="UniProtKB-UniPathway"/>
</dbReference>
<comment type="pathway">
    <text evidence="2 10">One-carbon metabolism; tetrahydrofolate interconversion.</text>
</comment>
<dbReference type="InterPro" id="IPR053806">
    <property type="entry name" value="MTHFR_C"/>
</dbReference>
<dbReference type="EC" id="1.5.1.54" evidence="9"/>
<dbReference type="FunFam" id="3.20.20.220:FF:000002">
    <property type="entry name" value="Methylenetetrahydrofolate reductase"/>
    <property type="match status" value="1"/>
</dbReference>
<dbReference type="Pfam" id="PF21895">
    <property type="entry name" value="MTHFR_C"/>
    <property type="match status" value="1"/>
</dbReference>
<keyword evidence="7" id="KW-0560">Oxidoreductase</keyword>
<dbReference type="InterPro" id="IPR004620">
    <property type="entry name" value="MTHF_reductase_bac"/>
</dbReference>
<reference evidence="12 13" key="1">
    <citation type="submission" date="2016-07" db="EMBL/GenBank/DDBJ databases">
        <title>Pervasive Adenine N6-methylation of Active Genes in Fungi.</title>
        <authorList>
            <consortium name="DOE Joint Genome Institute"/>
            <person name="Mondo S.J."/>
            <person name="Dannebaum R.O."/>
            <person name="Kuo R.C."/>
            <person name="Labutti K."/>
            <person name="Haridas S."/>
            <person name="Kuo A."/>
            <person name="Salamov A."/>
            <person name="Ahrendt S.R."/>
            <person name="Lipzen A."/>
            <person name="Sullivan W."/>
            <person name="Andreopoulos W.B."/>
            <person name="Clum A."/>
            <person name="Lindquist E."/>
            <person name="Daum C."/>
            <person name="Ramamoorthy G.K."/>
            <person name="Gryganskyi A."/>
            <person name="Culley D."/>
            <person name="Magnuson J.K."/>
            <person name="James T.Y."/>
            <person name="O'Malley M.A."/>
            <person name="Stajich J.E."/>
            <person name="Spatafora J.W."/>
            <person name="Visel A."/>
            <person name="Grigoriev I.V."/>
        </authorList>
    </citation>
    <scope>NUCLEOTIDE SEQUENCE [LARGE SCALE GENOMIC DNA]</scope>
    <source>
        <strain evidence="12 13">CBS 931.73</strain>
    </source>
</reference>
<dbReference type="PANTHER" id="PTHR45754:SF1">
    <property type="entry name" value="METHYLENETETRAHYDROFOLATE REDUCTASE 1"/>
    <property type="match status" value="1"/>
</dbReference>
<evidence type="ECO:0000256" key="3">
    <source>
        <dbReference type="ARBA" id="ARBA00006743"/>
    </source>
</evidence>
<evidence type="ECO:0000256" key="1">
    <source>
        <dbReference type="ARBA" id="ARBA00001974"/>
    </source>
</evidence>
<protein>
    <recommendedName>
        <fullName evidence="9">methylenetetrahydrofolate reductase (NADH)</fullName>
        <ecNumber evidence="9">1.5.1.54</ecNumber>
    </recommendedName>
</protein>
<name>A0A1Y1VWB6_9FUNG</name>
<organism evidence="12 13">
    <name type="scientific">Basidiobolus meristosporus CBS 931.73</name>
    <dbReference type="NCBI Taxonomy" id="1314790"/>
    <lineage>
        <taxon>Eukaryota</taxon>
        <taxon>Fungi</taxon>
        <taxon>Fungi incertae sedis</taxon>
        <taxon>Zoopagomycota</taxon>
        <taxon>Entomophthoromycotina</taxon>
        <taxon>Basidiobolomycetes</taxon>
        <taxon>Basidiobolales</taxon>
        <taxon>Basidiobolaceae</taxon>
        <taxon>Basidiobolus</taxon>
    </lineage>
</organism>
<dbReference type="InParanoid" id="A0A1Y1VWB6"/>
<comment type="cofactor">
    <cofactor evidence="1">
        <name>FAD</name>
        <dbReference type="ChEBI" id="CHEBI:57692"/>
    </cofactor>
</comment>
<evidence type="ECO:0000256" key="7">
    <source>
        <dbReference type="ARBA" id="ARBA00023002"/>
    </source>
</evidence>
<dbReference type="AlphaFoldDB" id="A0A1Y1VWB6"/>
<dbReference type="GO" id="GO:0071949">
    <property type="term" value="F:FAD binding"/>
    <property type="evidence" value="ECO:0007669"/>
    <property type="project" value="TreeGrafter"/>
</dbReference>
<feature type="domain" description="MTHFR SAM-binding regulatory" evidence="11">
    <location>
        <begin position="322"/>
        <end position="569"/>
    </location>
</feature>
<dbReference type="NCBIfam" id="TIGR00676">
    <property type="entry name" value="fadh2"/>
    <property type="match status" value="1"/>
</dbReference>
<evidence type="ECO:0000256" key="9">
    <source>
        <dbReference type="ARBA" id="ARBA00034529"/>
    </source>
</evidence>
<keyword evidence="4" id="KW-0285">Flavoprotein</keyword>
<sequence length="573" mass="64835">MKVTSRIQQALEEKRPFWSFEYFPPKTDEGVENLFERIQRMSGLNPEFIDVTWGAGGSTSDRTLEICTTAQAYQNLETCMHLTCTNMTKSKIDFALKEAKAAGIQNILALRGDPPRNHEYANECETQFRYAFDLVSYIRQEHGDYFCIGVAGYPEGQPESESKEKDLEYLKLKVDAGSDFVMSQIFFDPRLFLRFVEDCRAIGITVPILPGIMPIQTYTSFRRLTNLCQIEVPTQILETLESIKHDDQAVKEYGVKLCIEMIQELRKGGVNGFHFCTLNLERSVRLILEGCGFVSKQLTKIDGLPKQENGHTAPIQPTVLEGIIMQNESWDEFPNGRWGDSRSPAYGEMDGYGASLKVTMQEAIALWGYPVDNDDISALFSKYIQGQLKALPWSDEPLFAETNAIGEKLADLNSKGYWTVGSQPAVNGVRSNDPVFGWGPKNGYIYQKAFLEFFTSPEKLAELLAKAASNPFITFYAQNTKGDFKTNVELEEPNAVTWGVFPSREIAQPTVIERGSFEAWAEEAFQIWNEWKMIYPPQSPSAKLIQEIGDTYYLVNIVHNDFQNADAIFALFQ</sequence>
<dbReference type="FunCoup" id="A0A1Y1VWB6">
    <property type="interactions" value="582"/>
</dbReference>
<evidence type="ECO:0000256" key="6">
    <source>
        <dbReference type="ARBA" id="ARBA00022857"/>
    </source>
</evidence>
<comment type="caution">
    <text evidence="12">The sequence shown here is derived from an EMBL/GenBank/DDBJ whole genome shotgun (WGS) entry which is preliminary data.</text>
</comment>
<dbReference type="UniPathway" id="UPA00193"/>
<dbReference type="GO" id="GO:0009086">
    <property type="term" value="P:methionine biosynthetic process"/>
    <property type="evidence" value="ECO:0007669"/>
    <property type="project" value="InterPro"/>
</dbReference>
<evidence type="ECO:0000256" key="10">
    <source>
        <dbReference type="RuleBase" id="RU004254"/>
    </source>
</evidence>
<dbReference type="PANTHER" id="PTHR45754">
    <property type="entry name" value="METHYLENETETRAHYDROFOLATE REDUCTASE"/>
    <property type="match status" value="1"/>
</dbReference>
<proteinExistence type="inferred from homology"/>
<keyword evidence="5" id="KW-0274">FAD</keyword>
<dbReference type="CDD" id="cd00537">
    <property type="entry name" value="MTHFR"/>
    <property type="match status" value="1"/>
</dbReference>
<keyword evidence="6" id="KW-0521">NADP</keyword>
<evidence type="ECO:0000256" key="4">
    <source>
        <dbReference type="ARBA" id="ARBA00022630"/>
    </source>
</evidence>
<evidence type="ECO:0000313" key="13">
    <source>
        <dbReference type="Proteomes" id="UP000193498"/>
    </source>
</evidence>